<dbReference type="PANTHER" id="PTHR11953">
    <property type="entry name" value="EXOSOME COMPLEX COMPONENT"/>
    <property type="match status" value="1"/>
</dbReference>
<keyword evidence="5" id="KW-0694">RNA-binding</keyword>
<keyword evidence="4 6" id="KW-0819">tRNA processing</keyword>
<name>A0A7M2WXX7_9BACT</name>
<dbReference type="AlphaFoldDB" id="A0A7M2WXX7"/>
<dbReference type="InterPro" id="IPR015847">
    <property type="entry name" value="ExoRNase_PH_dom2"/>
</dbReference>
<dbReference type="GO" id="GO:0009022">
    <property type="term" value="F:tRNA nucleotidyltransferase activity"/>
    <property type="evidence" value="ECO:0007669"/>
    <property type="project" value="UniProtKB-UniRule"/>
</dbReference>
<gene>
    <name evidence="6 9" type="primary">rph</name>
    <name evidence="9" type="ORF">IPV69_02530</name>
</gene>
<evidence type="ECO:0000259" key="7">
    <source>
        <dbReference type="Pfam" id="PF01138"/>
    </source>
</evidence>
<dbReference type="GO" id="GO:0008033">
    <property type="term" value="P:tRNA processing"/>
    <property type="evidence" value="ECO:0007669"/>
    <property type="project" value="UniProtKB-UniRule"/>
</dbReference>
<evidence type="ECO:0000256" key="2">
    <source>
        <dbReference type="ARBA" id="ARBA00022552"/>
    </source>
</evidence>
<accession>A0A7M2WXX7</accession>
<comment type="similarity">
    <text evidence="1 6">Belongs to the RNase PH family.</text>
</comment>
<dbReference type="GO" id="GO:0016075">
    <property type="term" value="P:rRNA catabolic process"/>
    <property type="evidence" value="ECO:0007669"/>
    <property type="project" value="UniProtKB-UniRule"/>
</dbReference>
<keyword evidence="10" id="KW-1185">Reference proteome</keyword>
<comment type="subunit">
    <text evidence="6">Homohexameric ring arranged as a trimer of dimers.</text>
</comment>
<dbReference type="EC" id="2.7.7.56" evidence="6"/>
<keyword evidence="6" id="KW-0808">Transferase</keyword>
<evidence type="ECO:0000256" key="4">
    <source>
        <dbReference type="ARBA" id="ARBA00022694"/>
    </source>
</evidence>
<reference evidence="9 10" key="1">
    <citation type="submission" date="2020-10" db="EMBL/GenBank/DDBJ databases">
        <title>Wide distribution of Phycisphaera-like planctomycetes from WD2101 soil group in peatlands and genome analysis of the first cultivated representative.</title>
        <authorList>
            <person name="Dedysh S.N."/>
            <person name="Beletsky A.V."/>
            <person name="Ivanova A."/>
            <person name="Kulichevskaya I.S."/>
            <person name="Suzina N.E."/>
            <person name="Philippov D.A."/>
            <person name="Rakitin A.L."/>
            <person name="Mardanov A.V."/>
            <person name="Ravin N.V."/>
        </authorList>
    </citation>
    <scope>NUCLEOTIDE SEQUENCE [LARGE SCALE GENOMIC DNA]</scope>
    <source>
        <strain evidence="9 10">M1803</strain>
    </source>
</reference>
<dbReference type="RefSeq" id="WP_206293346.1">
    <property type="nucleotide sequence ID" value="NZ_CP063458.1"/>
</dbReference>
<comment type="catalytic activity">
    <reaction evidence="6">
        <text>tRNA(n+1) + phosphate = tRNA(n) + a ribonucleoside 5'-diphosphate</text>
        <dbReference type="Rhea" id="RHEA:10628"/>
        <dbReference type="Rhea" id="RHEA-COMP:17343"/>
        <dbReference type="Rhea" id="RHEA-COMP:17344"/>
        <dbReference type="ChEBI" id="CHEBI:43474"/>
        <dbReference type="ChEBI" id="CHEBI:57930"/>
        <dbReference type="ChEBI" id="CHEBI:173114"/>
        <dbReference type="EC" id="2.7.7.56"/>
    </reaction>
</comment>
<dbReference type="Proteomes" id="UP000593765">
    <property type="component" value="Chromosome"/>
</dbReference>
<dbReference type="InterPro" id="IPR050080">
    <property type="entry name" value="RNase_PH"/>
</dbReference>
<evidence type="ECO:0000256" key="1">
    <source>
        <dbReference type="ARBA" id="ARBA00006678"/>
    </source>
</evidence>
<evidence type="ECO:0000256" key="6">
    <source>
        <dbReference type="HAMAP-Rule" id="MF_00564"/>
    </source>
</evidence>
<dbReference type="EMBL" id="CP063458">
    <property type="protein sequence ID" value="QOV90269.1"/>
    <property type="molecule type" value="Genomic_DNA"/>
</dbReference>
<dbReference type="GO" id="GO:0006364">
    <property type="term" value="P:rRNA processing"/>
    <property type="evidence" value="ECO:0007669"/>
    <property type="project" value="UniProtKB-KW"/>
</dbReference>
<keyword evidence="2 6" id="KW-0698">rRNA processing</keyword>
<dbReference type="GO" id="GO:0000049">
    <property type="term" value="F:tRNA binding"/>
    <property type="evidence" value="ECO:0007669"/>
    <property type="project" value="UniProtKB-UniRule"/>
</dbReference>
<dbReference type="InterPro" id="IPR002381">
    <property type="entry name" value="RNase_PH_bac-type"/>
</dbReference>
<evidence type="ECO:0000256" key="5">
    <source>
        <dbReference type="ARBA" id="ARBA00022884"/>
    </source>
</evidence>
<dbReference type="Gene3D" id="3.30.230.70">
    <property type="entry name" value="GHMP Kinase, N-terminal domain"/>
    <property type="match status" value="1"/>
</dbReference>
<keyword evidence="6" id="KW-0548">Nucleotidyltransferase</keyword>
<dbReference type="Pfam" id="PF03725">
    <property type="entry name" value="RNase_PH_C"/>
    <property type="match status" value="1"/>
</dbReference>
<feature type="binding site" evidence="6">
    <location>
        <position position="86"/>
    </location>
    <ligand>
        <name>phosphate</name>
        <dbReference type="ChEBI" id="CHEBI:43474"/>
        <note>substrate</note>
    </ligand>
</feature>
<dbReference type="NCBIfam" id="TIGR01966">
    <property type="entry name" value="RNasePH"/>
    <property type="match status" value="1"/>
</dbReference>
<evidence type="ECO:0000313" key="9">
    <source>
        <dbReference type="EMBL" id="QOV90269.1"/>
    </source>
</evidence>
<organism evidence="9 10">
    <name type="scientific">Humisphaera borealis</name>
    <dbReference type="NCBI Taxonomy" id="2807512"/>
    <lineage>
        <taxon>Bacteria</taxon>
        <taxon>Pseudomonadati</taxon>
        <taxon>Planctomycetota</taxon>
        <taxon>Phycisphaerae</taxon>
        <taxon>Tepidisphaerales</taxon>
        <taxon>Tepidisphaeraceae</taxon>
        <taxon>Humisphaera</taxon>
    </lineage>
</organism>
<protein>
    <recommendedName>
        <fullName evidence="6">Ribonuclease PH</fullName>
        <shortName evidence="6">RNase PH</shortName>
        <ecNumber evidence="6">2.7.7.56</ecNumber>
    </recommendedName>
    <alternativeName>
        <fullName evidence="6">tRNA nucleotidyltransferase</fullName>
    </alternativeName>
</protein>
<evidence type="ECO:0000259" key="8">
    <source>
        <dbReference type="Pfam" id="PF03725"/>
    </source>
</evidence>
<sequence length="258" mass="27809">MRPDGRPIDQLRPIQVTRNFTKTAPGSVLWQQGSTMLLCTASVSRDLPPWMKDDRPGGWVTCDYVMLPGSTPQRKPWPKTGHTDGRGTEIQRIIGRSLRAAVDLSKIGPHTIALDCQVLQADGGTRTAAICGAWVALADALAALPKDLPGAMTEPPAGGAIPARRDPKYYDPAGALVEQIAAVSVGIIEGEVRLDLDYYDDSRAEVDLNLAMTGNGRFVEIQGSSEQGAGFDQSRLMEMITLGTAGCRQLLEVQRNAR</sequence>
<dbReference type="KEGG" id="hbs:IPV69_02530"/>
<dbReference type="GO" id="GO:0000175">
    <property type="term" value="F:3'-5'-RNA exonuclease activity"/>
    <property type="evidence" value="ECO:0007669"/>
    <property type="project" value="UniProtKB-UniRule"/>
</dbReference>
<dbReference type="SUPFAM" id="SSF54211">
    <property type="entry name" value="Ribosomal protein S5 domain 2-like"/>
    <property type="match status" value="1"/>
</dbReference>
<comment type="function">
    <text evidence="6">Phosphorolytic 3'-5' exoribonuclease that plays an important role in tRNA 3'-end maturation. Removes nucleotide residues following the 3'-CCA terminus of tRNAs; can also add nucleotides to the ends of RNA molecules by using nucleoside diphosphates as substrates, but this may not be physiologically important. Probably plays a role in initiation of 16S rRNA degradation (leading to ribosome degradation) during starvation.</text>
</comment>
<dbReference type="SUPFAM" id="SSF55666">
    <property type="entry name" value="Ribonuclease PH domain 2-like"/>
    <property type="match status" value="1"/>
</dbReference>
<dbReference type="HAMAP" id="MF_00564">
    <property type="entry name" value="RNase_PH"/>
    <property type="match status" value="1"/>
</dbReference>
<dbReference type="Pfam" id="PF01138">
    <property type="entry name" value="RNase_PH"/>
    <property type="match status" value="1"/>
</dbReference>
<proteinExistence type="inferred from homology"/>
<feature type="domain" description="Exoribonuclease phosphorolytic" evidence="7">
    <location>
        <begin position="10"/>
        <end position="140"/>
    </location>
</feature>
<dbReference type="InterPro" id="IPR036345">
    <property type="entry name" value="ExoRNase_PH_dom2_sf"/>
</dbReference>
<keyword evidence="3 6" id="KW-0820">tRNA-binding</keyword>
<dbReference type="InterPro" id="IPR027408">
    <property type="entry name" value="PNPase/RNase_PH_dom_sf"/>
</dbReference>
<dbReference type="InterPro" id="IPR001247">
    <property type="entry name" value="ExoRNase_PH_dom1"/>
</dbReference>
<feature type="domain" description="Exoribonuclease phosphorolytic" evidence="8">
    <location>
        <begin position="180"/>
        <end position="245"/>
    </location>
</feature>
<dbReference type="InterPro" id="IPR020568">
    <property type="entry name" value="Ribosomal_Su5_D2-typ_SF"/>
</dbReference>
<evidence type="ECO:0000256" key="3">
    <source>
        <dbReference type="ARBA" id="ARBA00022555"/>
    </source>
</evidence>
<feature type="binding site" evidence="6">
    <location>
        <begin position="124"/>
        <end position="126"/>
    </location>
    <ligand>
        <name>phosphate</name>
        <dbReference type="ChEBI" id="CHEBI:43474"/>
        <note>substrate</note>
    </ligand>
</feature>
<dbReference type="PANTHER" id="PTHR11953:SF0">
    <property type="entry name" value="EXOSOME COMPLEX COMPONENT RRP41"/>
    <property type="match status" value="1"/>
</dbReference>
<evidence type="ECO:0000313" key="10">
    <source>
        <dbReference type="Proteomes" id="UP000593765"/>
    </source>
</evidence>